<dbReference type="EMBL" id="BAAAFI010000010">
    <property type="protein sequence ID" value="GAA0879205.1"/>
    <property type="molecule type" value="Genomic_DNA"/>
</dbReference>
<keyword evidence="3" id="KW-1185">Reference proteome</keyword>
<dbReference type="Proteomes" id="UP001500469">
    <property type="component" value="Unassembled WGS sequence"/>
</dbReference>
<feature type="domain" description="PKD/Chitinase" evidence="1">
    <location>
        <begin position="989"/>
        <end position="1071"/>
    </location>
</feature>
<evidence type="ECO:0000313" key="3">
    <source>
        <dbReference type="Proteomes" id="UP001500469"/>
    </source>
</evidence>
<gene>
    <name evidence="2" type="ORF">GCM10009119_21730</name>
</gene>
<feature type="domain" description="PKD/Chitinase" evidence="1">
    <location>
        <begin position="889"/>
        <end position="974"/>
    </location>
</feature>
<dbReference type="InterPro" id="IPR035986">
    <property type="entry name" value="PKD_dom_sf"/>
</dbReference>
<feature type="domain" description="PKD/Chitinase" evidence="1">
    <location>
        <begin position="1083"/>
        <end position="1168"/>
    </location>
</feature>
<accession>A0ABP3YCT4</accession>
<comment type="caution">
    <text evidence="2">The sequence shown here is derived from an EMBL/GenBank/DDBJ whole genome shotgun (WGS) entry which is preliminary data.</text>
</comment>
<dbReference type="InterPro" id="IPR022409">
    <property type="entry name" value="PKD/Chitinase_dom"/>
</dbReference>
<organism evidence="2 3">
    <name type="scientific">Algoriphagus jejuensis</name>
    <dbReference type="NCBI Taxonomy" id="419934"/>
    <lineage>
        <taxon>Bacteria</taxon>
        <taxon>Pseudomonadati</taxon>
        <taxon>Bacteroidota</taxon>
        <taxon>Cytophagia</taxon>
        <taxon>Cytophagales</taxon>
        <taxon>Cyclobacteriaceae</taxon>
        <taxon>Algoriphagus</taxon>
    </lineage>
</organism>
<protein>
    <recommendedName>
        <fullName evidence="1">PKD/Chitinase domain-containing protein</fullName>
    </recommendedName>
</protein>
<proteinExistence type="predicted"/>
<dbReference type="Pfam" id="PF22352">
    <property type="entry name" value="K319L-like_PKD"/>
    <property type="match status" value="4"/>
</dbReference>
<dbReference type="RefSeq" id="WP_343851375.1">
    <property type="nucleotide sequence ID" value="NZ_BAAAFI010000010.1"/>
</dbReference>
<dbReference type="PANTHER" id="PTHR46182">
    <property type="entry name" value="FI19480P1"/>
    <property type="match status" value="1"/>
</dbReference>
<dbReference type="Gene3D" id="2.60.40.10">
    <property type="entry name" value="Immunoglobulins"/>
    <property type="match status" value="4"/>
</dbReference>
<sequence length="1459" mass="160544">MQPLNSYPVFEADQVLSNGHLNNLLNYLEQQERLTRIKLVGRGIVCGLEITTSNTAITLSKGCGLTSQGYLIQLCETNFTHYTAYVPPVLPNDLYFLTQCSAENRDQIPYYGQKDILELIPEGDKDTTDKKLLNTLNQQDYAVVLFLETEQIDLKNCDTQDCNDKGSRMDFTLKTLLIHRKFILPAEKASFNTIFLKRFNVPVGDLKTSEDILQGFLTITDDGTLKGLSENLVLCWSKYAVMLGLPAANPLENLNLIEVKKKLSGNTGQRIFVQYFYDFVDDLLKAYLEFKCKVSDVFGECCPDEMDFPLHLTLGMASENTILGKRNSQRQYFEPSPIQGGLGKNADEAAALLERLVAMIKGFMGEKLAATEPIIITPSNLGHDNLSGRAIPYYYDWKSVNPRWHFSLSYDGSEQYNLGYRASQQSDAPGPVKNPLLYDIERYNAFRIEGHVGKNYQSALTEIIRQKHEFNLPFEVLALNAIDLSAILNGKQITCHIEDLTSDYRVMITGIVCQLQQILAYVGNLRPKRSLNSDRLVTVLNSKKDFYISKNLVDMQKTIKADIAKNRPISISNADIIKNLALRDVEEGEKLADFVAKDISQFIVEQKTFFDYIIKQPDLLLIFLQQLAEIVKYLLSFDLNQFDEDAYNKLWTPYSKTVASLIQEATKSENEEIKQYFSAKNTELLFKCANEKLFALKEEYLKRLAQYDAAINFNEYFKKHPGLEHKAGVTKGGSFVLVYNGVPERLLTLPDLVITNPNLDIVIRNTLANLAAKESAAKSVTMDKSALVTEISKKESLIEITAAKRTEFEFASDLIKNLNLGDAAKSVLDALNIKDKEIRDQATPISKGTVIADFYLPYLCCSDCPPIAYVIPEVIEPENKGPIANAGPDQTLTFVPGRGNTATLDGSASSDADGTIKSFAWTQVSGPAAAIKAPEKVKTTVQFESAGVHIFALKVTDDKGATAEDSVSVNVTEAENTGPQARAGEDQTLPFVSGRATTTVLDGSASSDADGTIKSFAWTQVSGPTAAIKTPEKVKTTVQFASAGVHVFALKVTDDKGATAEDSVSVNVTEAENTGPQARAGEDQTLPFVSGRATTAVLDGSASSDADGTIKSFAWTQVSGPTAAIKAPEKVKTTVQFESAGVHIFALKVTDDKGATAEDSVSVNVTEAENTGPQARAGEDQTLTFVSGRATTAVLDGSASSDADGTIKSFAWTQSSGPTAAIKTPEKVKTTVQFASAGVHVFALRVTDDKGATAEDSVTVNVSNNDRQKSCGPLQDIIKAFEEFDSTDSNDLFGRFVQIYSPYGQIKEFFAAMKVVANESPEKQIDFFVNEFVNTGLLSQFVEWLQLLNNLLIEIRELRTLAFGLYKILNLLAMHIVCIQKDDFDVASIPTQKVFEVIESHAKVWADMRASGAMGRLELQLILRVESDMSAAMVQTTANGEETIKTKYFSQLKIIVEIL</sequence>
<evidence type="ECO:0000313" key="2">
    <source>
        <dbReference type="EMBL" id="GAA0879205.1"/>
    </source>
</evidence>
<dbReference type="SUPFAM" id="SSF49299">
    <property type="entry name" value="PKD domain"/>
    <property type="match status" value="4"/>
</dbReference>
<dbReference type="SMART" id="SM00089">
    <property type="entry name" value="PKD"/>
    <property type="match status" value="4"/>
</dbReference>
<dbReference type="CDD" id="cd00146">
    <property type="entry name" value="PKD"/>
    <property type="match status" value="1"/>
</dbReference>
<dbReference type="InterPro" id="IPR013783">
    <property type="entry name" value="Ig-like_fold"/>
</dbReference>
<reference evidence="3" key="1">
    <citation type="journal article" date="2019" name="Int. J. Syst. Evol. Microbiol.">
        <title>The Global Catalogue of Microorganisms (GCM) 10K type strain sequencing project: providing services to taxonomists for standard genome sequencing and annotation.</title>
        <authorList>
            <consortium name="The Broad Institute Genomics Platform"/>
            <consortium name="The Broad Institute Genome Sequencing Center for Infectious Disease"/>
            <person name="Wu L."/>
            <person name="Ma J."/>
        </authorList>
    </citation>
    <scope>NUCLEOTIDE SEQUENCE [LARGE SCALE GENOMIC DNA]</scope>
    <source>
        <strain evidence="3">JCM 16112</strain>
    </source>
</reference>
<dbReference type="InterPro" id="IPR029865">
    <property type="entry name" value="KIAA0319-like"/>
</dbReference>
<dbReference type="PANTHER" id="PTHR46182:SF2">
    <property type="entry name" value="FI19480P1"/>
    <property type="match status" value="1"/>
</dbReference>
<name>A0ABP3YCT4_9BACT</name>
<feature type="domain" description="PKD/Chitinase" evidence="1">
    <location>
        <begin position="1182"/>
        <end position="1265"/>
    </location>
</feature>
<evidence type="ECO:0000259" key="1">
    <source>
        <dbReference type="SMART" id="SM00089"/>
    </source>
</evidence>